<sequence length="144" mass="15442">MVYKSTIGDETVLCAYPLVGTVVFGGFVVVYGMWFSMSCLRLVSLVINKGLRVRIYVLAITVMVALPLQTLLLGLSVLWTPDQAVYGGVVLMVFLSTLICTAVGQGFLVIRPITDSLAVGGCCRRLTWGEHSGPESRVQAVGGL</sequence>
<proteinExistence type="predicted"/>
<dbReference type="InParanoid" id="A0A7J7CE53"/>
<evidence type="ECO:0000313" key="3">
    <source>
        <dbReference type="Proteomes" id="UP000593562"/>
    </source>
</evidence>
<keyword evidence="1" id="KW-0812">Transmembrane</keyword>
<reference evidence="2 3" key="1">
    <citation type="journal article" date="2020" name="Nat. Commun.">
        <title>Genome of Tripterygium wilfordii and identification of cytochrome P450 involved in triptolide biosynthesis.</title>
        <authorList>
            <person name="Tu L."/>
            <person name="Su P."/>
            <person name="Zhang Z."/>
            <person name="Gao L."/>
            <person name="Wang J."/>
            <person name="Hu T."/>
            <person name="Zhou J."/>
            <person name="Zhang Y."/>
            <person name="Zhao Y."/>
            <person name="Liu Y."/>
            <person name="Song Y."/>
            <person name="Tong Y."/>
            <person name="Lu Y."/>
            <person name="Yang J."/>
            <person name="Xu C."/>
            <person name="Jia M."/>
            <person name="Peters R.J."/>
            <person name="Huang L."/>
            <person name="Gao W."/>
        </authorList>
    </citation>
    <scope>NUCLEOTIDE SEQUENCE [LARGE SCALE GENOMIC DNA]</scope>
    <source>
        <strain evidence="3">cv. XIE 37</strain>
        <tissue evidence="2">Leaf</tissue>
    </source>
</reference>
<name>A0A7J7CE53_TRIWF</name>
<feature type="transmembrane region" description="Helical" evidence="1">
    <location>
        <begin position="85"/>
        <end position="110"/>
    </location>
</feature>
<protein>
    <recommendedName>
        <fullName evidence="4">Transmembrane protein</fullName>
    </recommendedName>
</protein>
<dbReference type="PANTHER" id="PTHR34116">
    <property type="entry name" value="PLASMINOGEN ACTIVATOR INHIBITOR"/>
    <property type="match status" value="1"/>
</dbReference>
<dbReference type="EMBL" id="JAAARO010000018">
    <property type="protein sequence ID" value="KAF5732441.1"/>
    <property type="molecule type" value="Genomic_DNA"/>
</dbReference>
<evidence type="ECO:0000256" key="1">
    <source>
        <dbReference type="SAM" id="Phobius"/>
    </source>
</evidence>
<organism evidence="2 3">
    <name type="scientific">Tripterygium wilfordii</name>
    <name type="common">Thunder God vine</name>
    <dbReference type="NCBI Taxonomy" id="458696"/>
    <lineage>
        <taxon>Eukaryota</taxon>
        <taxon>Viridiplantae</taxon>
        <taxon>Streptophyta</taxon>
        <taxon>Embryophyta</taxon>
        <taxon>Tracheophyta</taxon>
        <taxon>Spermatophyta</taxon>
        <taxon>Magnoliopsida</taxon>
        <taxon>eudicotyledons</taxon>
        <taxon>Gunneridae</taxon>
        <taxon>Pentapetalae</taxon>
        <taxon>rosids</taxon>
        <taxon>fabids</taxon>
        <taxon>Celastrales</taxon>
        <taxon>Celastraceae</taxon>
        <taxon>Tripterygium</taxon>
    </lineage>
</organism>
<feature type="transmembrane region" description="Helical" evidence="1">
    <location>
        <begin position="55"/>
        <end position="79"/>
    </location>
</feature>
<gene>
    <name evidence="2" type="ORF">HS088_TW18G01136</name>
</gene>
<keyword evidence="1" id="KW-0472">Membrane</keyword>
<evidence type="ECO:0008006" key="4">
    <source>
        <dbReference type="Google" id="ProtNLM"/>
    </source>
</evidence>
<dbReference type="AlphaFoldDB" id="A0A7J7CE53"/>
<dbReference type="PANTHER" id="PTHR34116:SF9">
    <property type="entry name" value="OS08G0346600 PROTEIN"/>
    <property type="match status" value="1"/>
</dbReference>
<accession>A0A7J7CE53</accession>
<feature type="transmembrane region" description="Helical" evidence="1">
    <location>
        <begin position="15"/>
        <end position="34"/>
    </location>
</feature>
<evidence type="ECO:0000313" key="2">
    <source>
        <dbReference type="EMBL" id="KAF5732441.1"/>
    </source>
</evidence>
<keyword evidence="1" id="KW-1133">Transmembrane helix</keyword>
<keyword evidence="3" id="KW-1185">Reference proteome</keyword>
<dbReference type="Proteomes" id="UP000593562">
    <property type="component" value="Unassembled WGS sequence"/>
</dbReference>
<comment type="caution">
    <text evidence="2">The sequence shown here is derived from an EMBL/GenBank/DDBJ whole genome shotgun (WGS) entry which is preliminary data.</text>
</comment>